<evidence type="ECO:0000256" key="2">
    <source>
        <dbReference type="SAM" id="Phobius"/>
    </source>
</evidence>
<feature type="transmembrane region" description="Helical" evidence="2">
    <location>
        <begin position="193"/>
        <end position="211"/>
    </location>
</feature>
<feature type="region of interest" description="Disordered" evidence="1">
    <location>
        <begin position="348"/>
        <end position="372"/>
    </location>
</feature>
<feature type="transmembrane region" description="Helical" evidence="2">
    <location>
        <begin position="117"/>
        <end position="139"/>
    </location>
</feature>
<evidence type="ECO:0000313" key="3">
    <source>
        <dbReference type="EMBL" id="KAF5344366.1"/>
    </source>
</evidence>
<proteinExistence type="predicted"/>
<feature type="transmembrane region" description="Helical" evidence="2">
    <location>
        <begin position="20"/>
        <end position="43"/>
    </location>
</feature>
<evidence type="ECO:0000313" key="4">
    <source>
        <dbReference type="Proteomes" id="UP000559256"/>
    </source>
</evidence>
<name>A0A8H5FPH9_9AGAR</name>
<accession>A0A8H5FPH9</accession>
<keyword evidence="2" id="KW-1133">Transmembrane helix</keyword>
<feature type="transmembrane region" description="Helical" evidence="2">
    <location>
        <begin position="151"/>
        <end position="173"/>
    </location>
</feature>
<gene>
    <name evidence="3" type="ORF">D9758_013275</name>
</gene>
<dbReference type="Proteomes" id="UP000559256">
    <property type="component" value="Unassembled WGS sequence"/>
</dbReference>
<dbReference type="EMBL" id="JAACJM010000126">
    <property type="protein sequence ID" value="KAF5344366.1"/>
    <property type="molecule type" value="Genomic_DNA"/>
</dbReference>
<dbReference type="OrthoDB" id="2859046at2759"/>
<keyword evidence="2" id="KW-0472">Membrane</keyword>
<keyword evidence="2" id="KW-0812">Transmembrane</keyword>
<sequence>MDPGTIQNETADQIGYDAYFSLIKIQSCSLAYGLYVPVAAAAFQITWRRHVGRQANRTPTRWLLGLFTVIFFSTTAWFSLVAVQQYLNFRYIYHPVNGNTPSLNERLDAVELLYEKLFSVTPFLQGINAIDSIVVWRALSLWPRKKYLRYIFGFWIFASAVIALADGFNTVVINIRAAGDASKVDGWQRLDSSSMLVSLSINVAATTLILFKAWRTRQTWRDANLGGSMPYRILISLIECGFLFCVIQALNASVALQNGNSSSLGTLEMFVQSFAVMTPIFAGTYPSIVLLIVQQRSVIDGETDVVIFDTTISTPAQHGHGNVNGHNLTSIIRLEIYQASDLESGNGNLTACGEESRGAASNGRSPPKELGA</sequence>
<protein>
    <submittedName>
        <fullName evidence="3">Uncharacterized protein</fullName>
    </submittedName>
</protein>
<dbReference type="AlphaFoldDB" id="A0A8H5FPH9"/>
<evidence type="ECO:0000256" key="1">
    <source>
        <dbReference type="SAM" id="MobiDB-lite"/>
    </source>
</evidence>
<feature type="transmembrane region" description="Helical" evidence="2">
    <location>
        <begin position="231"/>
        <end position="250"/>
    </location>
</feature>
<organism evidence="3 4">
    <name type="scientific">Tetrapyrgos nigripes</name>
    <dbReference type="NCBI Taxonomy" id="182062"/>
    <lineage>
        <taxon>Eukaryota</taxon>
        <taxon>Fungi</taxon>
        <taxon>Dikarya</taxon>
        <taxon>Basidiomycota</taxon>
        <taxon>Agaricomycotina</taxon>
        <taxon>Agaricomycetes</taxon>
        <taxon>Agaricomycetidae</taxon>
        <taxon>Agaricales</taxon>
        <taxon>Marasmiineae</taxon>
        <taxon>Marasmiaceae</taxon>
        <taxon>Tetrapyrgos</taxon>
    </lineage>
</organism>
<keyword evidence="4" id="KW-1185">Reference proteome</keyword>
<reference evidence="3 4" key="1">
    <citation type="journal article" date="2020" name="ISME J.">
        <title>Uncovering the hidden diversity of litter-decomposition mechanisms in mushroom-forming fungi.</title>
        <authorList>
            <person name="Floudas D."/>
            <person name="Bentzer J."/>
            <person name="Ahren D."/>
            <person name="Johansson T."/>
            <person name="Persson P."/>
            <person name="Tunlid A."/>
        </authorList>
    </citation>
    <scope>NUCLEOTIDE SEQUENCE [LARGE SCALE GENOMIC DNA]</scope>
    <source>
        <strain evidence="3 4">CBS 291.85</strain>
    </source>
</reference>
<comment type="caution">
    <text evidence="3">The sequence shown here is derived from an EMBL/GenBank/DDBJ whole genome shotgun (WGS) entry which is preliminary data.</text>
</comment>
<feature type="transmembrane region" description="Helical" evidence="2">
    <location>
        <begin position="63"/>
        <end position="87"/>
    </location>
</feature>
<feature type="transmembrane region" description="Helical" evidence="2">
    <location>
        <begin position="270"/>
        <end position="293"/>
    </location>
</feature>